<dbReference type="PANTHER" id="PTHR30250:SF10">
    <property type="entry name" value="LIPOPOLYSACCHARIDE BIOSYNTHESIS PROTEIN WZXC"/>
    <property type="match status" value="1"/>
</dbReference>
<dbReference type="InterPro" id="IPR050833">
    <property type="entry name" value="Poly_Biosynth_Transport"/>
</dbReference>
<feature type="transmembrane region" description="Helical" evidence="7">
    <location>
        <begin position="170"/>
        <end position="189"/>
    </location>
</feature>
<dbReference type="GO" id="GO:0005886">
    <property type="term" value="C:plasma membrane"/>
    <property type="evidence" value="ECO:0007669"/>
    <property type="project" value="UniProtKB-SubCell"/>
</dbReference>
<evidence type="ECO:0000256" key="3">
    <source>
        <dbReference type="ARBA" id="ARBA00022475"/>
    </source>
</evidence>
<proteinExistence type="inferred from homology"/>
<sequence length="478" mass="53842">MSLQKTALAGIKWSGLSQIWRQILNFVTTAILARILSPSDFGLIGMATIVISFIGIFKDLGTSAAIIQRKNTSESLFHSLFWINLVFGLIATILLCYCSPIFASFYREPRVSLIIKFLSFNLFISGISIIQKTFLEKNLDFNKLAKIEVFAVTVGSLVGIIAAIKNFGVWSLVYQSLAVTTITTILLWLKTPWQPKLIFDPILVKEVSSYSFNLTAFNIFNFFCRNADYLLIGRFLGDQALGYYTLAYRIMLYPLQNISSIIGRVMFPVFSQVQDDDEKFRHLYLKLISITGIIIFPIMAGIFAIAEPFVLTVFGEQWKPVILLLMILTTVGIRQSLGTSVGMIYQAKGRTDIMFRWSLLAGFLIIPAFVIGLQWGIVGVATAYAIATMLLSYPSFAIPFRLIQLPMQDFLSVIWRPFFVSILMLVVIIAVKFLLPIDINNGWMLLILGTAGSISYVLSSLFINQTQIKELFRLIYLK</sequence>
<organism evidence="8">
    <name type="scientific">Planktothricoides sp. SpSt-374</name>
    <dbReference type="NCBI Taxonomy" id="2282167"/>
    <lineage>
        <taxon>Bacteria</taxon>
        <taxon>Bacillati</taxon>
        <taxon>Cyanobacteriota</taxon>
        <taxon>Cyanophyceae</taxon>
        <taxon>Oscillatoriophycideae</taxon>
        <taxon>Oscillatoriales</taxon>
        <taxon>Oscillatoriaceae</taxon>
        <taxon>Planktothricoides</taxon>
    </lineage>
</organism>
<evidence type="ECO:0000256" key="1">
    <source>
        <dbReference type="ARBA" id="ARBA00004651"/>
    </source>
</evidence>
<feature type="transmembrane region" description="Helical" evidence="7">
    <location>
        <begin position="357"/>
        <end position="377"/>
    </location>
</feature>
<protein>
    <submittedName>
        <fullName evidence="8">MOP flippase family protein</fullName>
    </submittedName>
</protein>
<accession>A0A7C3VMF6</accession>
<evidence type="ECO:0000256" key="4">
    <source>
        <dbReference type="ARBA" id="ARBA00022692"/>
    </source>
</evidence>
<keyword evidence="4 7" id="KW-0812">Transmembrane</keyword>
<gene>
    <name evidence="8" type="ORF">ENR15_12315</name>
</gene>
<feature type="transmembrane region" description="Helical" evidence="7">
    <location>
        <begin position="114"/>
        <end position="135"/>
    </location>
</feature>
<comment type="subcellular location">
    <subcellularLocation>
        <location evidence="1">Cell membrane</location>
        <topology evidence="1">Multi-pass membrane protein</topology>
    </subcellularLocation>
</comment>
<evidence type="ECO:0000256" key="5">
    <source>
        <dbReference type="ARBA" id="ARBA00022989"/>
    </source>
</evidence>
<keyword evidence="5 7" id="KW-1133">Transmembrane helix</keyword>
<dbReference type="EMBL" id="DSPX01000124">
    <property type="protein sequence ID" value="HGG01398.1"/>
    <property type="molecule type" value="Genomic_DNA"/>
</dbReference>
<feature type="transmembrane region" description="Helical" evidence="7">
    <location>
        <begin position="415"/>
        <end position="437"/>
    </location>
</feature>
<dbReference type="AlphaFoldDB" id="A0A7C3VMF6"/>
<comment type="similarity">
    <text evidence="2">Belongs to the polysaccharide synthase family.</text>
</comment>
<dbReference type="CDD" id="cd13127">
    <property type="entry name" value="MATE_tuaB_like"/>
    <property type="match status" value="1"/>
</dbReference>
<evidence type="ECO:0000256" key="6">
    <source>
        <dbReference type="ARBA" id="ARBA00023136"/>
    </source>
</evidence>
<keyword evidence="6 7" id="KW-0472">Membrane</keyword>
<dbReference type="NCBIfam" id="NF007773">
    <property type="entry name" value="PRK10459.1"/>
    <property type="match status" value="1"/>
</dbReference>
<dbReference type="PANTHER" id="PTHR30250">
    <property type="entry name" value="PST FAMILY PREDICTED COLANIC ACID TRANSPORTER"/>
    <property type="match status" value="1"/>
</dbReference>
<feature type="transmembrane region" description="Helical" evidence="7">
    <location>
        <begin position="43"/>
        <end position="67"/>
    </location>
</feature>
<feature type="transmembrane region" description="Helical" evidence="7">
    <location>
        <begin position="443"/>
        <end position="463"/>
    </location>
</feature>
<feature type="transmembrane region" description="Helical" evidence="7">
    <location>
        <begin position="321"/>
        <end position="345"/>
    </location>
</feature>
<evidence type="ECO:0000256" key="2">
    <source>
        <dbReference type="ARBA" id="ARBA00007430"/>
    </source>
</evidence>
<feature type="transmembrane region" description="Helical" evidence="7">
    <location>
        <begin position="383"/>
        <end position="403"/>
    </location>
</feature>
<feature type="transmembrane region" description="Helical" evidence="7">
    <location>
        <begin position="283"/>
        <end position="306"/>
    </location>
</feature>
<name>A0A7C3VMF6_9CYAN</name>
<comment type="caution">
    <text evidence="8">The sequence shown here is derived from an EMBL/GenBank/DDBJ whole genome shotgun (WGS) entry which is preliminary data.</text>
</comment>
<feature type="transmembrane region" description="Helical" evidence="7">
    <location>
        <begin position="147"/>
        <end position="164"/>
    </location>
</feature>
<evidence type="ECO:0000256" key="7">
    <source>
        <dbReference type="SAM" id="Phobius"/>
    </source>
</evidence>
<feature type="transmembrane region" description="Helical" evidence="7">
    <location>
        <begin position="79"/>
        <end position="102"/>
    </location>
</feature>
<reference evidence="8" key="1">
    <citation type="journal article" date="2020" name="mSystems">
        <title>Genome- and Community-Level Interaction Insights into Carbon Utilization and Element Cycling Functions of Hydrothermarchaeota in Hydrothermal Sediment.</title>
        <authorList>
            <person name="Zhou Z."/>
            <person name="Liu Y."/>
            <person name="Xu W."/>
            <person name="Pan J."/>
            <person name="Luo Z.H."/>
            <person name="Li M."/>
        </authorList>
    </citation>
    <scope>NUCLEOTIDE SEQUENCE [LARGE SCALE GENOMIC DNA]</scope>
    <source>
        <strain evidence="8">SpSt-374</strain>
    </source>
</reference>
<keyword evidence="3" id="KW-1003">Cell membrane</keyword>
<evidence type="ECO:0000313" key="8">
    <source>
        <dbReference type="EMBL" id="HGG01398.1"/>
    </source>
</evidence>
<dbReference type="Pfam" id="PF13440">
    <property type="entry name" value="Polysacc_synt_3"/>
    <property type="match status" value="1"/>
</dbReference>